<dbReference type="PaxDb" id="4097-A0A1S3XKS2"/>
<dbReference type="AlphaFoldDB" id="A0A1S3XKS2"/>
<dbReference type="KEGG" id="nta:107766200"/>
<sequence>MDPIAMQAGRGQGFKEKKQFLQCEHCGMNGHTKENYYKIIGYPMDFKPKKKFRAGNLDGWRREPLEAVNNVEGSPSLQRARTSQGTSEYKGIVTCLMYEHTPNEWIIDSCATHHIAASLKMLQGYDDVGTSRNDKVYLPTGEVADITHVGDVNLFDKDVVQNDLYSGRVKGIGRERGGLYILKENSNADRIARIRAAAISNYSEEDNMWHMRDVVFKETIFPFKHKDSAKMVSPSDLPGHLYADEPLILMEGQLTLSPFDSVTSKFCSQTCRNWYSQHPFTEVEHEQGDVNEELRHEQGAGDEELEQNQDQVPTADTCILVIDERRKITREFKQLIWMNDYITHPPKAHSLYPISDYLSYANTSVKYQCYLAKFSSLVEPQTFKKAVKDTRWIEAIKQEIKALEENNTWEVVDLPTEKTTK</sequence>
<name>A0A1S3XKS2_TOBAC</name>
<accession>A0A1S3XKS2</accession>
<proteinExistence type="predicted"/>
<protein>
    <submittedName>
        <fullName evidence="1">Uncharacterized protein</fullName>
    </submittedName>
</protein>
<dbReference type="RefSeq" id="XP_016440434.1">
    <property type="nucleotide sequence ID" value="XM_016584948.1"/>
</dbReference>
<gene>
    <name evidence="1" type="primary">LOC107766200</name>
</gene>
<evidence type="ECO:0000313" key="1">
    <source>
        <dbReference type="RefSeq" id="XP_016440434.1"/>
    </source>
</evidence>
<organism evidence="1">
    <name type="scientific">Nicotiana tabacum</name>
    <name type="common">Common tobacco</name>
    <dbReference type="NCBI Taxonomy" id="4097"/>
    <lineage>
        <taxon>Eukaryota</taxon>
        <taxon>Viridiplantae</taxon>
        <taxon>Streptophyta</taxon>
        <taxon>Embryophyta</taxon>
        <taxon>Tracheophyta</taxon>
        <taxon>Spermatophyta</taxon>
        <taxon>Magnoliopsida</taxon>
        <taxon>eudicotyledons</taxon>
        <taxon>Gunneridae</taxon>
        <taxon>Pentapetalae</taxon>
        <taxon>asterids</taxon>
        <taxon>lamiids</taxon>
        <taxon>Solanales</taxon>
        <taxon>Solanaceae</taxon>
        <taxon>Nicotianoideae</taxon>
        <taxon>Nicotianeae</taxon>
        <taxon>Nicotiana</taxon>
    </lineage>
</organism>
<dbReference type="OMA" id="CATHHIA"/>
<dbReference type="OrthoDB" id="1303097at2759"/>
<reference evidence="1" key="1">
    <citation type="submission" date="2025-08" db="UniProtKB">
        <authorList>
            <consortium name="RefSeq"/>
        </authorList>
    </citation>
    <scope>IDENTIFICATION</scope>
</reference>